<dbReference type="Proteomes" id="UP001595699">
    <property type="component" value="Unassembled WGS sequence"/>
</dbReference>
<reference evidence="2" key="1">
    <citation type="journal article" date="2019" name="Int. J. Syst. Evol. Microbiol.">
        <title>The Global Catalogue of Microorganisms (GCM) 10K type strain sequencing project: providing services to taxonomists for standard genome sequencing and annotation.</title>
        <authorList>
            <consortium name="The Broad Institute Genomics Platform"/>
            <consortium name="The Broad Institute Genome Sequencing Center for Infectious Disease"/>
            <person name="Wu L."/>
            <person name="Ma J."/>
        </authorList>
    </citation>
    <scope>NUCLEOTIDE SEQUENCE [LARGE SCALE GENOMIC DNA]</scope>
    <source>
        <strain evidence="2">CGMCC 4.7241</strain>
    </source>
</reference>
<comment type="caution">
    <text evidence="1">The sequence shown here is derived from an EMBL/GenBank/DDBJ whole genome shotgun (WGS) entry which is preliminary data.</text>
</comment>
<gene>
    <name evidence="1" type="ORF">ACFOUW_18420</name>
</gene>
<accession>A0ABV7YDW5</accession>
<proteinExistence type="predicted"/>
<dbReference type="RefSeq" id="WP_205113644.1">
    <property type="nucleotide sequence ID" value="NZ_JAFBCM010000001.1"/>
</dbReference>
<protein>
    <recommendedName>
        <fullName evidence="3">O-methyltransferase</fullName>
    </recommendedName>
</protein>
<dbReference type="Gene3D" id="1.10.10.10">
    <property type="entry name" value="Winged helix-like DNA-binding domain superfamily/Winged helix DNA-binding domain"/>
    <property type="match status" value="1"/>
</dbReference>
<dbReference type="SUPFAM" id="SSF46785">
    <property type="entry name" value="Winged helix' DNA-binding domain"/>
    <property type="match status" value="1"/>
</dbReference>
<dbReference type="InterPro" id="IPR036390">
    <property type="entry name" value="WH_DNA-bd_sf"/>
</dbReference>
<sequence>MSEPHPETFAALHDAVGTAAVLDSAVQLGVLARLAEGAATPAEVALSCELPERQAHALVVALVSIGVVVHVPPDRFRPAVAGMPAVHRLLDVWRRLPRQLGQNGLPTDPYDFASLDSGAVTRARGLLARPGDRLLEVSTPSVAAAPDSYDLILVDNVCHLQTEPENLRLVARLAPALRLGGRLAIVDVLPSSSSAPPMSLALYELSLAVRTAGGRLHPVAAYRRWLHLAGLLDVSVVPLGGRLPHALLTGARPSA</sequence>
<dbReference type="InterPro" id="IPR036388">
    <property type="entry name" value="WH-like_DNA-bd_sf"/>
</dbReference>
<dbReference type="EMBL" id="JBHRZH010000016">
    <property type="protein sequence ID" value="MFC3762822.1"/>
    <property type="molecule type" value="Genomic_DNA"/>
</dbReference>
<name>A0ABV7YDW5_9ACTN</name>
<dbReference type="SUPFAM" id="SSF53335">
    <property type="entry name" value="S-adenosyl-L-methionine-dependent methyltransferases"/>
    <property type="match status" value="1"/>
</dbReference>
<keyword evidence="2" id="KW-1185">Reference proteome</keyword>
<dbReference type="Gene3D" id="3.40.50.150">
    <property type="entry name" value="Vaccinia Virus protein VP39"/>
    <property type="match status" value="1"/>
</dbReference>
<evidence type="ECO:0000313" key="2">
    <source>
        <dbReference type="Proteomes" id="UP001595699"/>
    </source>
</evidence>
<evidence type="ECO:0008006" key="3">
    <source>
        <dbReference type="Google" id="ProtNLM"/>
    </source>
</evidence>
<dbReference type="InterPro" id="IPR029063">
    <property type="entry name" value="SAM-dependent_MTases_sf"/>
</dbReference>
<organism evidence="1 2">
    <name type="scientific">Tenggerimyces flavus</name>
    <dbReference type="NCBI Taxonomy" id="1708749"/>
    <lineage>
        <taxon>Bacteria</taxon>
        <taxon>Bacillati</taxon>
        <taxon>Actinomycetota</taxon>
        <taxon>Actinomycetes</taxon>
        <taxon>Propionibacteriales</taxon>
        <taxon>Nocardioidaceae</taxon>
        <taxon>Tenggerimyces</taxon>
    </lineage>
</organism>
<evidence type="ECO:0000313" key="1">
    <source>
        <dbReference type="EMBL" id="MFC3762822.1"/>
    </source>
</evidence>